<dbReference type="Pfam" id="PF07690">
    <property type="entry name" value="MFS_1"/>
    <property type="match status" value="1"/>
</dbReference>
<evidence type="ECO:0000313" key="6">
    <source>
        <dbReference type="EMBL" id="CAG9798884.1"/>
    </source>
</evidence>
<evidence type="ECO:0000256" key="2">
    <source>
        <dbReference type="ARBA" id="ARBA00022692"/>
    </source>
</evidence>
<feature type="transmembrane region" description="Helical" evidence="5">
    <location>
        <begin position="464"/>
        <end position="485"/>
    </location>
</feature>
<feature type="transmembrane region" description="Helical" evidence="5">
    <location>
        <begin position="404"/>
        <end position="426"/>
    </location>
</feature>
<feature type="transmembrane region" description="Helical" evidence="5">
    <location>
        <begin position="275"/>
        <end position="294"/>
    </location>
</feature>
<feature type="transmembrane region" description="Helical" evidence="5">
    <location>
        <begin position="497"/>
        <end position="515"/>
    </location>
</feature>
<feature type="transmembrane region" description="Helical" evidence="5">
    <location>
        <begin position="365"/>
        <end position="384"/>
    </location>
</feature>
<feature type="transmembrane region" description="Helical" evidence="5">
    <location>
        <begin position="438"/>
        <end position="458"/>
    </location>
</feature>
<dbReference type="PANTHER" id="PTHR23507">
    <property type="entry name" value="ZGC:174356"/>
    <property type="match status" value="1"/>
</dbReference>
<keyword evidence="3 5" id="KW-1133">Transmembrane helix</keyword>
<dbReference type="SUPFAM" id="SSF103473">
    <property type="entry name" value="MFS general substrate transporter"/>
    <property type="match status" value="1"/>
</dbReference>
<feature type="transmembrane region" description="Helical" evidence="5">
    <location>
        <begin position="245"/>
        <end position="263"/>
    </location>
</feature>
<dbReference type="GO" id="GO:0022857">
    <property type="term" value="F:transmembrane transporter activity"/>
    <property type="evidence" value="ECO:0007669"/>
    <property type="project" value="InterPro"/>
</dbReference>
<dbReference type="Proteomes" id="UP001153620">
    <property type="component" value="Chromosome 1"/>
</dbReference>
<protein>
    <recommendedName>
        <fullName evidence="8">Adenylate cyclase</fullName>
    </recommendedName>
</protein>
<proteinExistence type="predicted"/>
<keyword evidence="7" id="KW-1185">Reference proteome</keyword>
<dbReference type="AlphaFoldDB" id="A0A9N9RKV0"/>
<dbReference type="InterPro" id="IPR011701">
    <property type="entry name" value="MFS"/>
</dbReference>
<reference evidence="6" key="1">
    <citation type="submission" date="2022-01" db="EMBL/GenBank/DDBJ databases">
        <authorList>
            <person name="King R."/>
        </authorList>
    </citation>
    <scope>NUCLEOTIDE SEQUENCE</scope>
</reference>
<dbReference type="InterPro" id="IPR036259">
    <property type="entry name" value="MFS_trans_sf"/>
</dbReference>
<dbReference type="OrthoDB" id="3026777at2759"/>
<comment type="subcellular location">
    <subcellularLocation>
        <location evidence="1">Membrane</location>
        <topology evidence="1">Multi-pass membrane protein</topology>
    </subcellularLocation>
</comment>
<accession>A0A9N9RKV0</accession>
<reference evidence="6" key="2">
    <citation type="submission" date="2022-10" db="EMBL/GenBank/DDBJ databases">
        <authorList>
            <consortium name="ENA_rothamsted_submissions"/>
            <consortium name="culmorum"/>
            <person name="King R."/>
        </authorList>
    </citation>
    <scope>NUCLEOTIDE SEQUENCE</scope>
</reference>
<evidence type="ECO:0000313" key="7">
    <source>
        <dbReference type="Proteomes" id="UP001153620"/>
    </source>
</evidence>
<keyword evidence="2 5" id="KW-0812">Transmembrane</keyword>
<feature type="transmembrane region" description="Helical" evidence="5">
    <location>
        <begin position="180"/>
        <end position="201"/>
    </location>
</feature>
<feature type="transmembrane region" description="Helical" evidence="5">
    <location>
        <begin position="535"/>
        <end position="553"/>
    </location>
</feature>
<dbReference type="GO" id="GO:0016020">
    <property type="term" value="C:membrane"/>
    <property type="evidence" value="ECO:0007669"/>
    <property type="project" value="UniProtKB-SubCell"/>
</dbReference>
<evidence type="ECO:0008006" key="8">
    <source>
        <dbReference type="Google" id="ProtNLM"/>
    </source>
</evidence>
<gene>
    <name evidence="6" type="ORF">CHIRRI_LOCUS1860</name>
</gene>
<name>A0A9N9RKV0_9DIPT</name>
<evidence type="ECO:0000256" key="1">
    <source>
        <dbReference type="ARBA" id="ARBA00004141"/>
    </source>
</evidence>
<feature type="transmembrane region" description="Helical" evidence="5">
    <location>
        <begin position="213"/>
        <end position="233"/>
    </location>
</feature>
<dbReference type="PANTHER" id="PTHR23507:SF1">
    <property type="entry name" value="FI18259P1-RELATED"/>
    <property type="match status" value="1"/>
</dbReference>
<evidence type="ECO:0000256" key="5">
    <source>
        <dbReference type="SAM" id="Phobius"/>
    </source>
</evidence>
<dbReference type="EMBL" id="OU895877">
    <property type="protein sequence ID" value="CAG9798884.1"/>
    <property type="molecule type" value="Genomic_DNA"/>
</dbReference>
<keyword evidence="4 5" id="KW-0472">Membrane</keyword>
<dbReference type="Gene3D" id="1.20.1250.20">
    <property type="entry name" value="MFS general substrate transporter like domains"/>
    <property type="match status" value="1"/>
</dbReference>
<evidence type="ECO:0000256" key="4">
    <source>
        <dbReference type="ARBA" id="ARBA00023136"/>
    </source>
</evidence>
<sequence length="574" mass="65413">MEVLNVAENNDDAAQNNTVQKQTLGGSINKLFQNITVEPLIICWLLPFLITYAAIENMNLEKGCRELVVPETGFNKDICKIFVRKDEFGINCLVTEDNATQFENVKSDEIKKKYEVLYASIEDKLPQVYQFLCDSEEKVQEKLSFINSIRNPIASIGPLIIILFAGPWSDKKKLRVPCMLVPYIGEALGYISLFISAIFINGPVEFPAYAYRLIPSLTGAENLMIMGIFSYLTAVSNEENRTFRFGVFQILMTVIPIVAQSISPTLVSRYDYAELFGAMIPVHIIGFMYAVYYLKEPKNNDPKEDYTYDNQALEARSINGTNNNTSITNEEPVSSEMLRKNACLEFFDPQHAIYCIRSFFKKREFGLRQIIILFMLMHFLMHGITQGESQNLFLYGRVKLNWDVSYYVYHNVFTISMGLIGTSLAIGVLSKMLQLADIILIIFSTILSIFSRGVYMIAKSIEVFFIGTGIDFMYSVKFLGARSVISKIVPAEDLSTMFAIMGLFEALAGFVFPYVYPTFYQFLLKSPEHDISEMFALSGIIFIFALIIYLFLWKLLKRKETFETTQKASEDTKL</sequence>
<evidence type="ECO:0000256" key="3">
    <source>
        <dbReference type="ARBA" id="ARBA00022989"/>
    </source>
</evidence>
<organism evidence="6 7">
    <name type="scientific">Chironomus riparius</name>
    <dbReference type="NCBI Taxonomy" id="315576"/>
    <lineage>
        <taxon>Eukaryota</taxon>
        <taxon>Metazoa</taxon>
        <taxon>Ecdysozoa</taxon>
        <taxon>Arthropoda</taxon>
        <taxon>Hexapoda</taxon>
        <taxon>Insecta</taxon>
        <taxon>Pterygota</taxon>
        <taxon>Neoptera</taxon>
        <taxon>Endopterygota</taxon>
        <taxon>Diptera</taxon>
        <taxon>Nematocera</taxon>
        <taxon>Chironomoidea</taxon>
        <taxon>Chironomidae</taxon>
        <taxon>Chironominae</taxon>
        <taxon>Chironomus</taxon>
    </lineage>
</organism>